<organism evidence="1 2">
    <name type="scientific">Pyxidicoccus parkwayensis</name>
    <dbReference type="NCBI Taxonomy" id="2813578"/>
    <lineage>
        <taxon>Bacteria</taxon>
        <taxon>Pseudomonadati</taxon>
        <taxon>Myxococcota</taxon>
        <taxon>Myxococcia</taxon>
        <taxon>Myxococcales</taxon>
        <taxon>Cystobacterineae</taxon>
        <taxon>Myxococcaceae</taxon>
        <taxon>Pyxidicoccus</taxon>
    </lineage>
</organism>
<reference evidence="1 2" key="1">
    <citation type="submission" date="2021-02" db="EMBL/GenBank/DDBJ databases">
        <title>De Novo genome assembly of isolated myxobacteria.</title>
        <authorList>
            <person name="Stevens D.C."/>
        </authorList>
    </citation>
    <scope>NUCLEOTIDE SEQUENCE [LARGE SCALE GENOMIC DNA]</scope>
    <source>
        <strain evidence="2">SCPEA02</strain>
    </source>
</reference>
<sequence>MGTPVFKTAIIDRVFFLRWEAPPSYEEIQAVHARMQSAYDELQPPLVLVASLNPKSSVPNTEQRRNLSNLQSDVRPLFTEIHAILEGSDLHYNLQRVIIAGINLVTRTFDDSYHRVHKHADLVAPFLNKRLGVDGAKVIREARTRGVV</sequence>
<proteinExistence type="predicted"/>
<protein>
    <submittedName>
        <fullName evidence="1">DofA protein</fullName>
    </submittedName>
</protein>
<gene>
    <name evidence="1" type="ORF">JY651_22180</name>
</gene>
<dbReference type="Proteomes" id="UP000662747">
    <property type="component" value="Chromosome"/>
</dbReference>
<dbReference type="EMBL" id="CP071090">
    <property type="protein sequence ID" value="QSQ27451.1"/>
    <property type="molecule type" value="Genomic_DNA"/>
</dbReference>
<accession>A0ABX7PAF3</accession>
<dbReference type="RefSeq" id="WP_206728972.1">
    <property type="nucleotide sequence ID" value="NZ_CP071090.1"/>
</dbReference>
<evidence type="ECO:0000313" key="2">
    <source>
        <dbReference type="Proteomes" id="UP000662747"/>
    </source>
</evidence>
<keyword evidence="2" id="KW-1185">Reference proteome</keyword>
<name>A0ABX7PAF3_9BACT</name>
<evidence type="ECO:0000313" key="1">
    <source>
        <dbReference type="EMBL" id="QSQ27451.1"/>
    </source>
</evidence>